<evidence type="ECO:0000256" key="1">
    <source>
        <dbReference type="ARBA" id="ARBA00023125"/>
    </source>
</evidence>
<organism evidence="4 5">
    <name type="scientific">Laodelphax striatellus</name>
    <name type="common">Small brown planthopper</name>
    <name type="synonym">Delphax striatella</name>
    <dbReference type="NCBI Taxonomy" id="195883"/>
    <lineage>
        <taxon>Eukaryota</taxon>
        <taxon>Metazoa</taxon>
        <taxon>Ecdysozoa</taxon>
        <taxon>Arthropoda</taxon>
        <taxon>Hexapoda</taxon>
        <taxon>Insecta</taxon>
        <taxon>Pterygota</taxon>
        <taxon>Neoptera</taxon>
        <taxon>Paraneoptera</taxon>
        <taxon>Hemiptera</taxon>
        <taxon>Auchenorrhyncha</taxon>
        <taxon>Fulgoroidea</taxon>
        <taxon>Delphacidae</taxon>
        <taxon>Criomorphinae</taxon>
        <taxon>Laodelphax</taxon>
    </lineage>
</organism>
<dbReference type="EMBL" id="QKKF02007569">
    <property type="protein sequence ID" value="RZF45956.1"/>
    <property type="molecule type" value="Genomic_DNA"/>
</dbReference>
<evidence type="ECO:0000313" key="5">
    <source>
        <dbReference type="Proteomes" id="UP000291343"/>
    </source>
</evidence>
<dbReference type="Proteomes" id="UP000291343">
    <property type="component" value="Unassembled WGS sequence"/>
</dbReference>
<comment type="caution">
    <text evidence="4">The sequence shown here is derived from an EMBL/GenBank/DDBJ whole genome shotgun (WGS) entry which is preliminary data.</text>
</comment>
<dbReference type="OrthoDB" id="5422061at2759"/>
<dbReference type="PANTHER" id="PTHR19303">
    <property type="entry name" value="TRANSPOSON"/>
    <property type="match status" value="1"/>
</dbReference>
<feature type="compositionally biased region" description="Basic and acidic residues" evidence="2">
    <location>
        <begin position="64"/>
        <end position="88"/>
    </location>
</feature>
<evidence type="ECO:0000313" key="4">
    <source>
        <dbReference type="EMBL" id="RZF45956.1"/>
    </source>
</evidence>
<feature type="compositionally biased region" description="Basic and acidic residues" evidence="2">
    <location>
        <begin position="605"/>
        <end position="614"/>
    </location>
</feature>
<dbReference type="PROSITE" id="PS51253">
    <property type="entry name" value="HTH_CENPB"/>
    <property type="match status" value="3"/>
</dbReference>
<dbReference type="Pfam" id="PF03221">
    <property type="entry name" value="HTH_Tnp_Tc5"/>
    <property type="match status" value="1"/>
</dbReference>
<keyword evidence="5" id="KW-1185">Reference proteome</keyword>
<dbReference type="InterPro" id="IPR050863">
    <property type="entry name" value="CenT-Element_Derived"/>
</dbReference>
<evidence type="ECO:0000256" key="2">
    <source>
        <dbReference type="SAM" id="MobiDB-lite"/>
    </source>
</evidence>
<dbReference type="GO" id="GO:0043565">
    <property type="term" value="F:sequence-specific DNA binding"/>
    <property type="evidence" value="ECO:0007669"/>
    <property type="project" value="InterPro"/>
</dbReference>
<reference evidence="4 5" key="1">
    <citation type="journal article" date="2017" name="Gigascience">
        <title>Genome sequence of the small brown planthopper, Laodelphax striatellus.</title>
        <authorList>
            <person name="Zhu J."/>
            <person name="Jiang F."/>
            <person name="Wang X."/>
            <person name="Yang P."/>
            <person name="Bao Y."/>
            <person name="Zhao W."/>
            <person name="Wang W."/>
            <person name="Lu H."/>
            <person name="Wang Q."/>
            <person name="Cui N."/>
            <person name="Li J."/>
            <person name="Chen X."/>
            <person name="Luo L."/>
            <person name="Yu J."/>
            <person name="Kang L."/>
            <person name="Cui F."/>
        </authorList>
    </citation>
    <scope>NUCLEOTIDE SEQUENCE [LARGE SCALE GENOMIC DNA]</scope>
    <source>
        <strain evidence="4">Lst14</strain>
    </source>
</reference>
<feature type="compositionally biased region" description="Polar residues" evidence="2">
    <location>
        <begin position="132"/>
        <end position="149"/>
    </location>
</feature>
<feature type="domain" description="HTH CENPB-type" evidence="3">
    <location>
        <begin position="873"/>
        <end position="942"/>
    </location>
</feature>
<dbReference type="SMART" id="SM00674">
    <property type="entry name" value="CENPB"/>
    <property type="match status" value="2"/>
</dbReference>
<dbReference type="SMR" id="A0A482XJ64"/>
<dbReference type="STRING" id="195883.A0A482XJ64"/>
<keyword evidence="1" id="KW-0238">DNA-binding</keyword>
<dbReference type="GO" id="GO:0005634">
    <property type="term" value="C:nucleus"/>
    <property type="evidence" value="ECO:0007669"/>
    <property type="project" value="TreeGrafter"/>
</dbReference>
<proteinExistence type="predicted"/>
<feature type="domain" description="HTH CENPB-type" evidence="3">
    <location>
        <begin position="814"/>
        <end position="881"/>
    </location>
</feature>
<dbReference type="Pfam" id="PF03184">
    <property type="entry name" value="DDE_1"/>
    <property type="match status" value="1"/>
</dbReference>
<name>A0A482XJ64_LAOST</name>
<dbReference type="PANTHER" id="PTHR19303:SF57">
    <property type="entry name" value="HTH CENPB-TYPE DOMAIN-CONTAINING PROTEIN"/>
    <property type="match status" value="1"/>
</dbReference>
<feature type="region of interest" description="Disordered" evidence="2">
    <location>
        <begin position="594"/>
        <end position="614"/>
    </location>
</feature>
<sequence>MWRRGLRKETVYLDKKIWDWSLTEPYASTTEIKNFAKKLFCEAGFDNFKASNCWYRRWRNRWRNSSDKTEEKSNNPTELKQHSSENKLQKMNSVKNKRKISKSTKDDINNTVVPSKRPNPGTGQSKEADKLQISSCSDSNELSGGSNRAIQIEEPNEQVVISSDGISQTNSVGQKNDVVIPHIEFSDISPRSTKLNSKYCSQLGISDGDSSVMQLEHSVSSFSTQEDEIRVETLMNENNICSFSGIGDDYPVKTHNMKDSRSSLLEMENKIVDAASLMNEIDSSLDQINDECCFKTQISIPISQTNESDINVRNCGTIERIRGGDGAQSNSKTENSFNYAVNNMNNQINQFNCGNAKLQTSSSDYITNQIMNCENFCINEKNAKTTTQFENFVDVSNESIFPNFTVANFEGTTNSTDRPNKITAENFVEISSDAVFPIFEETTNRSNELVTELKGVGLDLCSKDQHSLELMKVINNNFNRHSENSVSSDNLDACLMSPEFQIPGLSLGSEEVFEFYRNSLFMESNYMFCENCDDFHMNEIEGCEHVSNYEEIISLKSPDEQFNSGEQDSADKNNEEINKEKDVCTNDGDGSCKQFSPPGIQMQRKQGEISKGQRERKLGERYLPKFKAKVVAYTTSHTIKATALKFNVHEGTVSRWVNAKLSKNKEQDFEPYKESKSFNVEQKFLNWLKSMRETRRPVSQALISEKLQDLMKPEENCEKLTEKWLENYLERLKNENVASQSDQVVKDKKISKKYVLYSLSFKREVALYAEMFSQKAASRDFGVARKRVCEWLQAVKNSQTQDEKLNSEAKELGKRDSSRYVVDATIDRNILDWYKSQSVPPTSKQVREMGLKLYADEGYDVTCSYGWWRRWSKRHQVRWEAMSSLDNHLLEWLLGQLDRNVKVTHASLLEYVSKIGTKKAFSKVSNGWVIRFCRRYPTLLQRTPQFNTNLPPAMEMKVLLFRKRIQELISEFGIRESDIGAIDEIPLRFTDTGIHSKEQLIRKCGFDNCQASLLVACLANGTLLPSTVIVKGSQTLQPDLALSNEDVTVFVRENSCLDSKILLHWIKNVWPRTQKTSILVSNNFQSYKDATVGKRLSAISCKHEFFPPGCLSKLQPIRVALSTAFQDGLHNFWKEKIKNTSWDDEISPMNLPSHQDIVDWTTQIHRKLAANFQEEIALSFKKTLLAENKKKFEQDKTIQTILTNQESLNQL</sequence>
<dbReference type="InterPro" id="IPR006600">
    <property type="entry name" value="HTH_CenpB_DNA-bd_dom"/>
</dbReference>
<gene>
    <name evidence="4" type="ORF">LSTR_LSTR008333</name>
</gene>
<feature type="region of interest" description="Disordered" evidence="2">
    <location>
        <begin position="64"/>
        <end position="155"/>
    </location>
</feature>
<protein>
    <recommendedName>
        <fullName evidence="3">HTH CENPB-type domain-containing protein</fullName>
    </recommendedName>
</protein>
<feature type="domain" description="HTH CENPB-type" evidence="3">
    <location>
        <begin position="668"/>
        <end position="738"/>
    </location>
</feature>
<accession>A0A482XJ64</accession>
<dbReference type="InParanoid" id="A0A482XJ64"/>
<dbReference type="InterPro" id="IPR010921">
    <property type="entry name" value="Trp_repressor/repl_initiator"/>
</dbReference>
<dbReference type="InterPro" id="IPR004875">
    <property type="entry name" value="DDE_SF_endonuclease_dom"/>
</dbReference>
<dbReference type="AlphaFoldDB" id="A0A482XJ64"/>
<dbReference type="SUPFAM" id="SSF48295">
    <property type="entry name" value="TrpR-like"/>
    <property type="match status" value="1"/>
</dbReference>
<evidence type="ECO:0000259" key="3">
    <source>
        <dbReference type="PROSITE" id="PS51253"/>
    </source>
</evidence>